<accession>A0A0B7C2M9</accession>
<organism evidence="1">
    <name type="scientific">Arion vulgaris</name>
    <dbReference type="NCBI Taxonomy" id="1028688"/>
    <lineage>
        <taxon>Eukaryota</taxon>
        <taxon>Metazoa</taxon>
        <taxon>Spiralia</taxon>
        <taxon>Lophotrochozoa</taxon>
        <taxon>Mollusca</taxon>
        <taxon>Gastropoda</taxon>
        <taxon>Heterobranchia</taxon>
        <taxon>Euthyneura</taxon>
        <taxon>Panpulmonata</taxon>
        <taxon>Eupulmonata</taxon>
        <taxon>Stylommatophora</taxon>
        <taxon>Helicina</taxon>
        <taxon>Arionoidea</taxon>
        <taxon>Arionidae</taxon>
        <taxon>Arion</taxon>
    </lineage>
</organism>
<protein>
    <submittedName>
        <fullName evidence="1">Uncharacterized protein</fullName>
    </submittedName>
</protein>
<gene>
    <name evidence="1" type="primary">ORF221278</name>
</gene>
<evidence type="ECO:0000313" key="1">
    <source>
        <dbReference type="EMBL" id="CEK99443.1"/>
    </source>
</evidence>
<sequence length="72" mass="7918">ENIQSGGTASFPLVVSKLVELRTLTDIAMRAHKSALFQDVLKESPLLCEMVDTKTRYVQCVHKNSIPVTGDS</sequence>
<proteinExistence type="predicted"/>
<name>A0A0B7C2M9_9EUPU</name>
<feature type="non-terminal residue" evidence="1">
    <location>
        <position position="1"/>
    </location>
</feature>
<dbReference type="EMBL" id="HACG01052572">
    <property type="protein sequence ID" value="CEK99443.1"/>
    <property type="molecule type" value="Transcribed_RNA"/>
</dbReference>
<reference evidence="1" key="1">
    <citation type="submission" date="2014-12" db="EMBL/GenBank/DDBJ databases">
        <title>Insight into the proteome of Arion vulgaris.</title>
        <authorList>
            <person name="Aradska J."/>
            <person name="Bulat T."/>
            <person name="Smidak R."/>
            <person name="Sarate P."/>
            <person name="Gangsoo J."/>
            <person name="Sialana F."/>
            <person name="Bilban M."/>
            <person name="Lubec G."/>
        </authorList>
    </citation>
    <scope>NUCLEOTIDE SEQUENCE</scope>
    <source>
        <tissue evidence="1">Skin</tissue>
    </source>
</reference>
<dbReference type="AlphaFoldDB" id="A0A0B7C2M9"/>